<evidence type="ECO:0008006" key="3">
    <source>
        <dbReference type="Google" id="ProtNLM"/>
    </source>
</evidence>
<accession>A0A6C0BL08</accession>
<feature type="coiled-coil region" evidence="1">
    <location>
        <begin position="903"/>
        <end position="937"/>
    </location>
</feature>
<evidence type="ECO:0000256" key="1">
    <source>
        <dbReference type="SAM" id="Coils"/>
    </source>
</evidence>
<sequence>MEKSHYSNYEEVFHNFGQMISTLPQVKQHSCVCIFCGDFFHYKNKLDSLSVKLFNILIKIITDQMPLYIIQGNHDFCQTNGEIPDVISSLLYGNGNENINYIEKTGCYTVGTLGIGFVSIKEVLKIGNGTGYVDELPPFPDAASFPPNITTKAAIFHGSFKTATFYNGMCPTDGLPIDWIKSKGYDIGIFGDIHKAQIQPQGCNNWTNTFIYGYSGSLLQLDFGEDPDNHGFLLWNLEDKTVVQYDVPSPTKFINMTLTQDTMMCYTDRKQLVPFETFPLSGTKHIHIKFKGNLPSEKQDTLLASLSHHHITHDLSKCLTAVQFNGQDVSFKSQTTQIDISQYNSPEMWIKYINGTDALQNLSGHNWSDWLLNPTSLLLANFNITCPNLLETIKSRDENTHKLITNLETKMTQIRNDVKQPFHIRFAEWNYILCYGPNNYFDFDRLSGQICCVNAKNDGGKSSFLETIAYGLFGDEFPSRKDKSHSSAIICWKKPKGPDANVTVIFSLADHHYRIRRTITPRPSNKNTVSCTVSLDELVGLHGTVKTNISTSGPAVTDWIKTHIGSFENFIMSAMITQLCDKDFFQLDDSEQLALIDNVLHMDIIKDMSAVLDEALKSMNHVKKNCALLKTNINGLTSNQTAVTQQEMAQTSLQLQEETAKLQAFKTQHASIKETWHHLTPTDLCTENETILAQIKHYTDLIASLKSSDDDWNTLQQNKAVISDKLSHLGQPTETFQYQPEMADRLQSLEHAPLSQPPFERHYYQDQINQITTWREQQKEWLNVPDPEISSQITNVSNILASLNEDNGHLIDTKPNQPEITLEQYQHFQQQSHTVMQHITELSDPYNTVDKLSIFCTQHPLPQIDQSTDLDVNTLKTQLETGIKQVRNKAWLSLSQIQLSPLLETRNKNLKNMTTVLETLRENIEQTEHKLETACEDLATTDKSLSQIGAIYKPKVPQQEVQQWLETYSQMVEMSNEQQVSLSICKQELTTALATRENYLSLQTKLNTITQELSEIEQTKPPYNPECPACQQQPWKIRHNRLQKDQEVILSQLGGIVVPKNIETLEKQMSELTQWVTKFLKMKEKQPEYEQMKQDWETYLQQLKNKEKLDRQRITQSTTCTNIKHNKKLLIDQLSQQETTCKNEQTIVNGLNYVIGNTANWTQLRHRIHDLEQYDELAHLHQVYHEYQDLNTSYFEQQKNLLDHMTQWKQSYDQNRELIQQHTHTLKSLTHRQSVIQENVKQTALKNEDLAQLNKWDHYESTQQEITNLKWATYQHQLTSLETEINQIMCKQEHQKNLTYWNEILTNKPLFLAKQQLSETIDHCYHTIQQLTVDYEKKKSTYETQTQQSTLIQEYDAIISQLEKKIAGVEVVQQLMSNYHVWLYTNVVIPQITKTINDITSAVTNCSDYSLEGDVSTKNKNIIINWSINTPSGLSTIEKSGGFRKFMYGLIMRISLSRMGCSHINNTQLIIDEGFTASDSSNLEKIPQFLHNLLDLYPNGIILVSHLQIIRECAEITIDITKNDDKTSLLQYGTKLTENTQNVPLVVLMKIPISMKSKTITITEEKHDDICIAIKKNGERCNNRIKLGQYCGRHSPKDE</sequence>
<proteinExistence type="predicted"/>
<evidence type="ECO:0000313" key="2">
    <source>
        <dbReference type="EMBL" id="QHS92740.1"/>
    </source>
</evidence>
<reference evidence="2" key="1">
    <citation type="journal article" date="2020" name="Nature">
        <title>Giant virus diversity and host interactions through global metagenomics.</title>
        <authorList>
            <person name="Schulz F."/>
            <person name="Roux S."/>
            <person name="Paez-Espino D."/>
            <person name="Jungbluth S."/>
            <person name="Walsh D.A."/>
            <person name="Denef V.J."/>
            <person name="McMahon K.D."/>
            <person name="Konstantinidis K.T."/>
            <person name="Eloe-Fadrosh E.A."/>
            <person name="Kyrpides N.C."/>
            <person name="Woyke T."/>
        </authorList>
    </citation>
    <scope>NUCLEOTIDE SEQUENCE</scope>
    <source>
        <strain evidence="2">GVMAG-M-3300014204-73</strain>
    </source>
</reference>
<name>A0A6C0BL08_9ZZZZ</name>
<dbReference type="PANTHER" id="PTHR32114">
    <property type="entry name" value="ABC TRANSPORTER ABCH.3"/>
    <property type="match status" value="1"/>
</dbReference>
<dbReference type="Gene3D" id="3.40.50.300">
    <property type="entry name" value="P-loop containing nucleotide triphosphate hydrolases"/>
    <property type="match status" value="2"/>
</dbReference>
<protein>
    <recommendedName>
        <fullName evidence="3">Calcineurin-like phosphoesterase domain-containing protein</fullName>
    </recommendedName>
</protein>
<dbReference type="SUPFAM" id="SSF56300">
    <property type="entry name" value="Metallo-dependent phosphatases"/>
    <property type="match status" value="1"/>
</dbReference>
<dbReference type="InterPro" id="IPR027417">
    <property type="entry name" value="P-loop_NTPase"/>
</dbReference>
<dbReference type="EMBL" id="MN739191">
    <property type="protein sequence ID" value="QHS92740.1"/>
    <property type="molecule type" value="Genomic_DNA"/>
</dbReference>
<dbReference type="InterPro" id="IPR029052">
    <property type="entry name" value="Metallo-depent_PP-like"/>
</dbReference>
<dbReference type="PANTHER" id="PTHR32114:SF2">
    <property type="entry name" value="ABC TRANSPORTER ABCH.3"/>
    <property type="match status" value="1"/>
</dbReference>
<dbReference type="SUPFAM" id="SSF52540">
    <property type="entry name" value="P-loop containing nucleoside triphosphate hydrolases"/>
    <property type="match status" value="1"/>
</dbReference>
<organism evidence="2">
    <name type="scientific">viral metagenome</name>
    <dbReference type="NCBI Taxonomy" id="1070528"/>
    <lineage>
        <taxon>unclassified sequences</taxon>
        <taxon>metagenomes</taxon>
        <taxon>organismal metagenomes</taxon>
    </lineage>
</organism>
<dbReference type="Gene3D" id="3.60.21.10">
    <property type="match status" value="1"/>
</dbReference>
<keyword evidence="1" id="KW-0175">Coiled coil</keyword>